<reference evidence="1" key="1">
    <citation type="submission" date="2010-04" db="EMBL/GenBank/DDBJ databases">
        <authorList>
            <person name="Reid K.E."/>
            <person name="Liao N."/>
            <person name="Chan S."/>
            <person name="Docking R."/>
            <person name="Taylor G."/>
            <person name="Moore R."/>
            <person name="Mayo M."/>
            <person name="Munro S."/>
            <person name="King J."/>
            <person name="Yanchuk A."/>
            <person name="Holt R."/>
            <person name="Jones S."/>
            <person name="Marra M."/>
            <person name="Ritland C.E."/>
            <person name="Ritland K."/>
            <person name="Bohlmann J."/>
        </authorList>
    </citation>
    <scope>NUCLEOTIDE SEQUENCE</scope>
    <source>
        <tissue evidence="1">Bud</tissue>
    </source>
</reference>
<sequence>MPEIEKQLSIARQIDQISRKNSKIKAEKNWFTRNAGELELDLEKNDSDEEDQGTFKSKKAQLFREKQLQKELDQLLSRPLQPKSLSHRFVAAAGMSTLLQRQLQEFTKQTSTDRKMSNENKKQRFLVIGQEATEPLVALRNLKHAA</sequence>
<dbReference type="AlphaFoldDB" id="D5AAT2"/>
<evidence type="ECO:0000313" key="1">
    <source>
        <dbReference type="EMBL" id="ADE76651.1"/>
    </source>
</evidence>
<accession>D5AAT2</accession>
<organism evidence="1">
    <name type="scientific">Picea sitchensis</name>
    <name type="common">Sitka spruce</name>
    <name type="synonym">Pinus sitchensis</name>
    <dbReference type="NCBI Taxonomy" id="3332"/>
    <lineage>
        <taxon>Eukaryota</taxon>
        <taxon>Viridiplantae</taxon>
        <taxon>Streptophyta</taxon>
        <taxon>Embryophyta</taxon>
        <taxon>Tracheophyta</taxon>
        <taxon>Spermatophyta</taxon>
        <taxon>Pinopsida</taxon>
        <taxon>Pinidae</taxon>
        <taxon>Conifers I</taxon>
        <taxon>Pinales</taxon>
        <taxon>Pinaceae</taxon>
        <taxon>Picea</taxon>
    </lineage>
</organism>
<proteinExistence type="evidence at transcript level"/>
<protein>
    <submittedName>
        <fullName evidence="1">Uncharacterized protein</fullName>
    </submittedName>
</protein>
<dbReference type="EMBL" id="BT123325">
    <property type="protein sequence ID" value="ADE76651.1"/>
    <property type="molecule type" value="mRNA"/>
</dbReference>
<name>D5AAT2_PICSI</name>